<dbReference type="UniPathway" id="UPA00028">
    <property type="reaction ID" value="UER00004"/>
</dbReference>
<dbReference type="InterPro" id="IPR003710">
    <property type="entry name" value="ApbA"/>
</dbReference>
<dbReference type="InterPro" id="IPR013332">
    <property type="entry name" value="KPR_N"/>
</dbReference>
<dbReference type="OrthoDB" id="9796561at2"/>
<dbReference type="Pfam" id="PF08546">
    <property type="entry name" value="ApbA_C"/>
    <property type="match status" value="1"/>
</dbReference>
<evidence type="ECO:0000256" key="9">
    <source>
        <dbReference type="RuleBase" id="RU362068"/>
    </source>
</evidence>
<evidence type="ECO:0000256" key="3">
    <source>
        <dbReference type="ARBA" id="ARBA00013014"/>
    </source>
</evidence>
<evidence type="ECO:0000259" key="11">
    <source>
        <dbReference type="Pfam" id="PF08546"/>
    </source>
</evidence>
<comment type="caution">
    <text evidence="12">The sequence shown here is derived from an EMBL/GenBank/DDBJ whole genome shotgun (WGS) entry which is preliminary data.</text>
</comment>
<evidence type="ECO:0000256" key="6">
    <source>
        <dbReference type="ARBA" id="ARBA00023002"/>
    </source>
</evidence>
<keyword evidence="9" id="KW-0566">Pantothenate biosynthesis</keyword>
<comment type="function">
    <text evidence="9">Catalyzes the NADPH-dependent reduction of ketopantoate into pantoic acid.</text>
</comment>
<evidence type="ECO:0000256" key="2">
    <source>
        <dbReference type="ARBA" id="ARBA00007870"/>
    </source>
</evidence>
<sequence>MTKVRIAIVGLGGVGGFYGGLLAHKYENNPEVEICFVARGKHLSEIKVKGLKVISGERIIIGNPFEAVEDISLLAPVDYIILCTKEYDLESIRKGLKDLIHQNTVILPLLNGVSTYEKLQSELIENEVWQGCTYMVSRLKEPGIIENLSGRQKIVFGSDSVVSSRMKFLEIVLKDAGINAHCTDSVSGEVWEKYILVSSSATATAFYNCSIGQVMQNYSDSIKNLISEATAIALKKEVKLPKDIIDIIISRLKAIPGGSTTSMHSDFLNNRKQTELNVMAGYMVEQGKLLSVPVPHYTLMYSALVIKQGEYL</sequence>
<feature type="domain" description="Ketopantoate reductase C-terminal" evidence="11">
    <location>
        <begin position="188"/>
        <end position="304"/>
    </location>
</feature>
<dbReference type="SUPFAM" id="SSF51735">
    <property type="entry name" value="NAD(P)-binding Rossmann-fold domains"/>
    <property type="match status" value="1"/>
</dbReference>
<dbReference type="GO" id="GO:0005737">
    <property type="term" value="C:cytoplasm"/>
    <property type="evidence" value="ECO:0007669"/>
    <property type="project" value="TreeGrafter"/>
</dbReference>
<accession>A0A4R7ESU8</accession>
<evidence type="ECO:0000256" key="7">
    <source>
        <dbReference type="ARBA" id="ARBA00032024"/>
    </source>
</evidence>
<evidence type="ECO:0000313" key="13">
    <source>
        <dbReference type="Proteomes" id="UP000295215"/>
    </source>
</evidence>
<dbReference type="GO" id="GO:0015940">
    <property type="term" value="P:pantothenate biosynthetic process"/>
    <property type="evidence" value="ECO:0007669"/>
    <property type="project" value="UniProtKB-UniPathway"/>
</dbReference>
<dbReference type="InterPro" id="IPR008927">
    <property type="entry name" value="6-PGluconate_DH-like_C_sf"/>
</dbReference>
<dbReference type="InterPro" id="IPR013328">
    <property type="entry name" value="6PGD_dom2"/>
</dbReference>
<proteinExistence type="inferred from homology"/>
<name>A0A4R7ESU8_9FLAO</name>
<gene>
    <name evidence="12" type="ORF">C8P70_13025</name>
</gene>
<dbReference type="Pfam" id="PF02558">
    <property type="entry name" value="ApbA"/>
    <property type="match status" value="1"/>
</dbReference>
<dbReference type="InterPro" id="IPR036291">
    <property type="entry name" value="NAD(P)-bd_dom_sf"/>
</dbReference>
<comment type="catalytic activity">
    <reaction evidence="8 9">
        <text>(R)-pantoate + NADP(+) = 2-dehydropantoate + NADPH + H(+)</text>
        <dbReference type="Rhea" id="RHEA:16233"/>
        <dbReference type="ChEBI" id="CHEBI:11561"/>
        <dbReference type="ChEBI" id="CHEBI:15378"/>
        <dbReference type="ChEBI" id="CHEBI:15980"/>
        <dbReference type="ChEBI" id="CHEBI:57783"/>
        <dbReference type="ChEBI" id="CHEBI:58349"/>
        <dbReference type="EC" id="1.1.1.169"/>
    </reaction>
</comment>
<evidence type="ECO:0000313" key="12">
    <source>
        <dbReference type="EMBL" id="TDS52726.1"/>
    </source>
</evidence>
<keyword evidence="5 9" id="KW-0521">NADP</keyword>
<dbReference type="PANTHER" id="PTHR21708:SF26">
    <property type="entry name" value="2-DEHYDROPANTOATE 2-REDUCTASE"/>
    <property type="match status" value="1"/>
</dbReference>
<evidence type="ECO:0000259" key="10">
    <source>
        <dbReference type="Pfam" id="PF02558"/>
    </source>
</evidence>
<dbReference type="Gene3D" id="1.10.1040.10">
    <property type="entry name" value="N-(1-d-carboxylethyl)-l-norvaline Dehydrogenase, domain 2"/>
    <property type="match status" value="1"/>
</dbReference>
<organism evidence="12 13">
    <name type="scientific">Myroides indicus</name>
    <dbReference type="NCBI Taxonomy" id="1323422"/>
    <lineage>
        <taxon>Bacteria</taxon>
        <taxon>Pseudomonadati</taxon>
        <taxon>Bacteroidota</taxon>
        <taxon>Flavobacteriia</taxon>
        <taxon>Flavobacteriales</taxon>
        <taxon>Flavobacteriaceae</taxon>
        <taxon>Myroides</taxon>
    </lineage>
</organism>
<comment type="pathway">
    <text evidence="1 9">Cofactor biosynthesis; (R)-pantothenate biosynthesis; (R)-pantoate from 3-methyl-2-oxobutanoate: step 2/2.</text>
</comment>
<evidence type="ECO:0000256" key="4">
    <source>
        <dbReference type="ARBA" id="ARBA00019465"/>
    </source>
</evidence>
<dbReference type="Proteomes" id="UP000295215">
    <property type="component" value="Unassembled WGS sequence"/>
</dbReference>
<feature type="domain" description="Ketopantoate reductase N-terminal" evidence="10">
    <location>
        <begin position="6"/>
        <end position="158"/>
    </location>
</feature>
<dbReference type="NCBIfam" id="TIGR00745">
    <property type="entry name" value="apbA_panE"/>
    <property type="match status" value="1"/>
</dbReference>
<dbReference type="AlphaFoldDB" id="A0A4R7ESU8"/>
<evidence type="ECO:0000256" key="1">
    <source>
        <dbReference type="ARBA" id="ARBA00004994"/>
    </source>
</evidence>
<dbReference type="Gene3D" id="3.40.50.720">
    <property type="entry name" value="NAD(P)-binding Rossmann-like Domain"/>
    <property type="match status" value="1"/>
</dbReference>
<keyword evidence="6 9" id="KW-0560">Oxidoreductase</keyword>
<dbReference type="GO" id="GO:0008677">
    <property type="term" value="F:2-dehydropantoate 2-reductase activity"/>
    <property type="evidence" value="ECO:0007669"/>
    <property type="project" value="UniProtKB-EC"/>
</dbReference>
<keyword evidence="13" id="KW-1185">Reference proteome</keyword>
<evidence type="ECO:0000256" key="5">
    <source>
        <dbReference type="ARBA" id="ARBA00022857"/>
    </source>
</evidence>
<reference evidence="12 13" key="1">
    <citation type="submission" date="2019-03" db="EMBL/GenBank/DDBJ databases">
        <title>Genomic Encyclopedia of Archaeal and Bacterial Type Strains, Phase II (KMG-II): from individual species to whole genera.</title>
        <authorList>
            <person name="Goeker M."/>
        </authorList>
    </citation>
    <scope>NUCLEOTIDE SEQUENCE [LARGE SCALE GENOMIC DNA]</scope>
    <source>
        <strain evidence="12 13">DSM 28213</strain>
    </source>
</reference>
<dbReference type="InterPro" id="IPR013752">
    <property type="entry name" value="KPA_reductase"/>
</dbReference>
<dbReference type="RefSeq" id="WP_133713505.1">
    <property type="nucleotide sequence ID" value="NZ_SOAG01000030.1"/>
</dbReference>
<dbReference type="PANTHER" id="PTHR21708">
    <property type="entry name" value="PROBABLE 2-DEHYDROPANTOATE 2-REDUCTASE"/>
    <property type="match status" value="1"/>
</dbReference>
<protein>
    <recommendedName>
        <fullName evidence="4 9">2-dehydropantoate 2-reductase</fullName>
        <ecNumber evidence="3 9">1.1.1.169</ecNumber>
    </recommendedName>
    <alternativeName>
        <fullName evidence="7 9">Ketopantoate reductase</fullName>
    </alternativeName>
</protein>
<dbReference type="EMBL" id="SOAG01000030">
    <property type="protein sequence ID" value="TDS52726.1"/>
    <property type="molecule type" value="Genomic_DNA"/>
</dbReference>
<dbReference type="SUPFAM" id="SSF48179">
    <property type="entry name" value="6-phosphogluconate dehydrogenase C-terminal domain-like"/>
    <property type="match status" value="1"/>
</dbReference>
<comment type="similarity">
    <text evidence="2 9">Belongs to the ketopantoate reductase family.</text>
</comment>
<dbReference type="InterPro" id="IPR051402">
    <property type="entry name" value="KPR-Related"/>
</dbReference>
<evidence type="ECO:0000256" key="8">
    <source>
        <dbReference type="ARBA" id="ARBA00048793"/>
    </source>
</evidence>
<dbReference type="EC" id="1.1.1.169" evidence="3 9"/>